<keyword evidence="2 13" id="KW-0547">Nucleotide-binding</keyword>
<dbReference type="PANTHER" id="PTHR11070">
    <property type="entry name" value="UVRD / RECB / PCRA DNA HELICASE FAMILY MEMBER"/>
    <property type="match status" value="1"/>
</dbReference>
<dbReference type="InterPro" id="IPR000212">
    <property type="entry name" value="DNA_helicase_UvrD/REP"/>
</dbReference>
<dbReference type="GO" id="GO:0005524">
    <property type="term" value="F:ATP binding"/>
    <property type="evidence" value="ECO:0007669"/>
    <property type="project" value="UniProtKB-UniRule"/>
</dbReference>
<accession>A0A1I0P8G4</accession>
<dbReference type="Gene3D" id="1.10.10.160">
    <property type="match status" value="1"/>
</dbReference>
<gene>
    <name evidence="16" type="ORF">SAMN05444851_1381</name>
</gene>
<feature type="domain" description="UvrD-like helicase ATP-binding" evidence="14">
    <location>
        <begin position="32"/>
        <end position="312"/>
    </location>
</feature>
<dbReference type="Gene3D" id="1.10.486.10">
    <property type="entry name" value="PCRA, domain 4"/>
    <property type="match status" value="1"/>
</dbReference>
<proteinExistence type="inferred from homology"/>
<dbReference type="GO" id="GO:0003677">
    <property type="term" value="F:DNA binding"/>
    <property type="evidence" value="ECO:0007669"/>
    <property type="project" value="UniProtKB-KW"/>
</dbReference>
<keyword evidence="6" id="KW-0238">DNA-binding</keyword>
<comment type="function">
    <text evidence="8">Has both ATPase and helicase activities. Unwinds DNA duplexes with 3' to 5' polarity with respect to the bound strand and initiates unwinding most effectively when a single-stranded region is present. Involved in the post-incision events of nucleotide excision repair and methyl-directed mismatch repair.</text>
</comment>
<dbReference type="InterPro" id="IPR014017">
    <property type="entry name" value="DNA_helicase_UvrD-like_C"/>
</dbReference>
<dbReference type="GO" id="GO:0005829">
    <property type="term" value="C:cytosol"/>
    <property type="evidence" value="ECO:0007669"/>
    <property type="project" value="TreeGrafter"/>
</dbReference>
<evidence type="ECO:0000256" key="7">
    <source>
        <dbReference type="ARBA" id="ARBA00023235"/>
    </source>
</evidence>
<comment type="catalytic activity">
    <reaction evidence="12">
        <text>ATP + H2O = ADP + phosphate + H(+)</text>
        <dbReference type="Rhea" id="RHEA:13065"/>
        <dbReference type="ChEBI" id="CHEBI:15377"/>
        <dbReference type="ChEBI" id="CHEBI:15378"/>
        <dbReference type="ChEBI" id="CHEBI:30616"/>
        <dbReference type="ChEBI" id="CHEBI:43474"/>
        <dbReference type="ChEBI" id="CHEBI:456216"/>
        <dbReference type="EC" id="5.6.2.4"/>
    </reaction>
</comment>
<name>A0A1I0P8G4_9RHOB</name>
<dbReference type="InterPro" id="IPR013986">
    <property type="entry name" value="DExx_box_DNA_helicase_dom_sf"/>
</dbReference>
<dbReference type="Pfam" id="PF00580">
    <property type="entry name" value="UvrD-helicase"/>
    <property type="match status" value="1"/>
</dbReference>
<dbReference type="Pfam" id="PF13361">
    <property type="entry name" value="UvrD_C"/>
    <property type="match status" value="2"/>
</dbReference>
<dbReference type="GO" id="GO:0043138">
    <property type="term" value="F:3'-5' DNA helicase activity"/>
    <property type="evidence" value="ECO:0007669"/>
    <property type="project" value="UniProtKB-EC"/>
</dbReference>
<evidence type="ECO:0000259" key="15">
    <source>
        <dbReference type="PROSITE" id="PS51217"/>
    </source>
</evidence>
<evidence type="ECO:0000256" key="12">
    <source>
        <dbReference type="ARBA" id="ARBA00048988"/>
    </source>
</evidence>
<dbReference type="SUPFAM" id="SSF52540">
    <property type="entry name" value="P-loop containing nucleoside triphosphate hydrolases"/>
    <property type="match status" value="1"/>
</dbReference>
<dbReference type="Gene3D" id="3.40.50.300">
    <property type="entry name" value="P-loop containing nucleotide triphosphate hydrolases"/>
    <property type="match status" value="2"/>
</dbReference>
<evidence type="ECO:0000256" key="10">
    <source>
        <dbReference type="ARBA" id="ARBA00034808"/>
    </source>
</evidence>
<evidence type="ECO:0000256" key="2">
    <source>
        <dbReference type="ARBA" id="ARBA00022741"/>
    </source>
</evidence>
<dbReference type="InterPro" id="IPR027417">
    <property type="entry name" value="P-loop_NTPase"/>
</dbReference>
<evidence type="ECO:0000256" key="13">
    <source>
        <dbReference type="PROSITE-ProRule" id="PRU00560"/>
    </source>
</evidence>
<keyword evidence="3 13" id="KW-0378">Hydrolase</keyword>
<dbReference type="GO" id="GO:0009314">
    <property type="term" value="P:response to radiation"/>
    <property type="evidence" value="ECO:0007669"/>
    <property type="project" value="UniProtKB-ARBA"/>
</dbReference>
<feature type="domain" description="UvrD-like helicase C-terminal" evidence="15">
    <location>
        <begin position="313"/>
        <end position="587"/>
    </location>
</feature>
<keyword evidence="4 13" id="KW-0347">Helicase</keyword>
<dbReference type="FunFam" id="3.40.50.300:FF:001890">
    <property type="entry name" value="DNA helicase"/>
    <property type="match status" value="1"/>
</dbReference>
<reference evidence="16 17" key="1">
    <citation type="submission" date="2016-10" db="EMBL/GenBank/DDBJ databases">
        <authorList>
            <person name="de Groot N.N."/>
        </authorList>
    </citation>
    <scope>NUCLEOTIDE SEQUENCE [LARGE SCALE GENOMIC DNA]</scope>
    <source>
        <strain evidence="16 17">DSM 29439</strain>
    </source>
</reference>
<sequence>MSDFSEDDAFGAAARPSLSQQAMAARPMPYLDGLNPAQREAVEALNGPVLMLAGAGTGKTKALTTRIAHLLNTGQARTNEILAVTFTNKAAREMKERVAGLLGQTVEGMPWMGTFHSICVKLLRRHAELVGLKTNFTILDTDDQIRLMKQLIAANNIDEKRWPARLLAGVIDNWKNRAWTPEVLPASEANAFNGRGPELYAQYQARLKTLNACDFGDLLLHMVTIFQKHDDILTKYQSWFRYILVDEYQDTNVAQYLWLRLLAAGHKNICCVGDDDQSIYGWRGAEVGNILRFEKDFPGAKVVRLEQNYRSTAHILAAASGVIAGNQDRLGKELWTDAEGGEKVRLIGHWDGDEEARWVGEEIEALQSGTRGRAPMSLDDMAILVRASHQMRAFEDRFLTIGLPYRVIGGPRFYERLEIRDAMAYFRLAVSQDDDLAFERIVNTPRRGLGDKAVQTIQGLARQNGVSLVEGARIAVESGAIKGKGGKGLAELVAGLDRWYAQLRAEEDTHVEMAEVILEESGYTEMWLNDKTPEAPGRLENLKELVKALESFENLQGFLEHISLIMDNDTDDAEEKVTIMTLHGAKGLEFPAVFLPGWEDGLFPSQRSMDESGLKGLEEERRLAYVGITRAEEICTISFAANRRVYGQWQSQLPSRFVDELPADHVEVLTAPGLYGGGYGGMAGDFGGNSPLEDRASRADAYNSPGWKRMQAQGALRAKPSPNESRGLVIDATAVSSFTQGDRVFHTKFGYGTVMGIEGDKLDIEFDKAGAKKVVSKFIVPAAQAGDVPF</sequence>
<dbReference type="InterPro" id="IPR014016">
    <property type="entry name" value="UvrD-like_ATP-bd"/>
</dbReference>
<evidence type="ECO:0000256" key="3">
    <source>
        <dbReference type="ARBA" id="ARBA00022801"/>
    </source>
</evidence>
<dbReference type="GO" id="GO:0033202">
    <property type="term" value="C:DNA helicase complex"/>
    <property type="evidence" value="ECO:0007669"/>
    <property type="project" value="TreeGrafter"/>
</dbReference>
<evidence type="ECO:0000256" key="8">
    <source>
        <dbReference type="ARBA" id="ARBA00025289"/>
    </source>
</evidence>
<dbReference type="STRING" id="1173584.SAMN05444851_1381"/>
<evidence type="ECO:0000313" key="17">
    <source>
        <dbReference type="Proteomes" id="UP000199650"/>
    </source>
</evidence>
<dbReference type="EMBL" id="FOJB01000001">
    <property type="protein sequence ID" value="SEW09823.1"/>
    <property type="molecule type" value="Genomic_DNA"/>
</dbReference>
<dbReference type="PANTHER" id="PTHR11070:SF2">
    <property type="entry name" value="ATP-DEPENDENT DNA HELICASE SRS2"/>
    <property type="match status" value="1"/>
</dbReference>
<dbReference type="RefSeq" id="WP_091429364.1">
    <property type="nucleotide sequence ID" value="NZ_FOJB01000001.1"/>
</dbReference>
<dbReference type="FunFam" id="1.10.10.160:FF:000001">
    <property type="entry name" value="ATP-dependent DNA helicase"/>
    <property type="match status" value="1"/>
</dbReference>
<evidence type="ECO:0000256" key="4">
    <source>
        <dbReference type="ARBA" id="ARBA00022806"/>
    </source>
</evidence>
<dbReference type="PROSITE" id="PS51217">
    <property type="entry name" value="UVRD_HELICASE_CTER"/>
    <property type="match status" value="1"/>
</dbReference>
<evidence type="ECO:0000313" key="16">
    <source>
        <dbReference type="EMBL" id="SEW09823.1"/>
    </source>
</evidence>
<dbReference type="GO" id="GO:0000725">
    <property type="term" value="P:recombinational repair"/>
    <property type="evidence" value="ECO:0007669"/>
    <property type="project" value="TreeGrafter"/>
</dbReference>
<evidence type="ECO:0000256" key="11">
    <source>
        <dbReference type="ARBA" id="ARBA00034923"/>
    </source>
</evidence>
<comment type="similarity">
    <text evidence="1">Belongs to the helicase family. UvrD subfamily.</text>
</comment>
<dbReference type="GO" id="GO:0016887">
    <property type="term" value="F:ATP hydrolysis activity"/>
    <property type="evidence" value="ECO:0007669"/>
    <property type="project" value="RHEA"/>
</dbReference>
<dbReference type="PROSITE" id="PS51198">
    <property type="entry name" value="UVRD_HELICASE_ATP_BIND"/>
    <property type="match status" value="1"/>
</dbReference>
<keyword evidence="17" id="KW-1185">Reference proteome</keyword>
<dbReference type="CDD" id="cd17932">
    <property type="entry name" value="DEXQc_UvrD"/>
    <property type="match status" value="1"/>
</dbReference>
<feature type="binding site" evidence="13">
    <location>
        <begin position="53"/>
        <end position="60"/>
    </location>
    <ligand>
        <name>ATP</name>
        <dbReference type="ChEBI" id="CHEBI:30616"/>
    </ligand>
</feature>
<evidence type="ECO:0000256" key="5">
    <source>
        <dbReference type="ARBA" id="ARBA00022840"/>
    </source>
</evidence>
<evidence type="ECO:0000256" key="1">
    <source>
        <dbReference type="ARBA" id="ARBA00009922"/>
    </source>
</evidence>
<dbReference type="OrthoDB" id="9806690at2"/>
<keyword evidence="7" id="KW-0413">Isomerase</keyword>
<dbReference type="Pfam" id="PF21196">
    <property type="entry name" value="PcrA_UvrD_tudor"/>
    <property type="match status" value="1"/>
</dbReference>
<dbReference type="CDD" id="cd18807">
    <property type="entry name" value="SF1_C_UvrD"/>
    <property type="match status" value="1"/>
</dbReference>
<evidence type="ECO:0000259" key="14">
    <source>
        <dbReference type="PROSITE" id="PS51198"/>
    </source>
</evidence>
<evidence type="ECO:0000256" key="9">
    <source>
        <dbReference type="ARBA" id="ARBA00034617"/>
    </source>
</evidence>
<dbReference type="AlphaFoldDB" id="A0A1I0P8G4"/>
<dbReference type="Proteomes" id="UP000199650">
    <property type="component" value="Unassembled WGS sequence"/>
</dbReference>
<protein>
    <recommendedName>
        <fullName evidence="10">DNA 3'-5' helicase</fullName>
        <ecNumber evidence="10">5.6.2.4</ecNumber>
    </recommendedName>
    <alternativeName>
        <fullName evidence="11">DNA 3'-5' helicase II</fullName>
    </alternativeName>
</protein>
<organism evidence="16 17">
    <name type="scientific">Aliiroseovarius sediminilitoris</name>
    <dbReference type="NCBI Taxonomy" id="1173584"/>
    <lineage>
        <taxon>Bacteria</taxon>
        <taxon>Pseudomonadati</taxon>
        <taxon>Pseudomonadota</taxon>
        <taxon>Alphaproteobacteria</taxon>
        <taxon>Rhodobacterales</taxon>
        <taxon>Paracoccaceae</taxon>
        <taxon>Aliiroseovarius</taxon>
    </lineage>
</organism>
<keyword evidence="5 13" id="KW-0067">ATP-binding</keyword>
<evidence type="ECO:0000256" key="6">
    <source>
        <dbReference type="ARBA" id="ARBA00023125"/>
    </source>
</evidence>
<comment type="catalytic activity">
    <reaction evidence="9">
        <text>Couples ATP hydrolysis with the unwinding of duplex DNA by translocating in the 3'-5' direction.</text>
        <dbReference type="EC" id="5.6.2.4"/>
    </reaction>
</comment>
<dbReference type="EC" id="5.6.2.4" evidence="10"/>